<dbReference type="Pfam" id="PF10531">
    <property type="entry name" value="SLBB"/>
    <property type="match status" value="1"/>
</dbReference>
<name>A0A928VKG4_9CYAN</name>
<dbReference type="GO" id="GO:0009279">
    <property type="term" value="C:cell outer membrane"/>
    <property type="evidence" value="ECO:0007669"/>
    <property type="project" value="UniProtKB-SubCell"/>
</dbReference>
<keyword evidence="3" id="KW-0813">Transport</keyword>
<evidence type="ECO:0000256" key="4">
    <source>
        <dbReference type="ARBA" id="ARBA00022452"/>
    </source>
</evidence>
<dbReference type="RefSeq" id="WP_264325077.1">
    <property type="nucleotide sequence ID" value="NZ_JADEXQ010000032.1"/>
</dbReference>
<evidence type="ECO:0000256" key="2">
    <source>
        <dbReference type="ARBA" id="ARBA00009450"/>
    </source>
</evidence>
<evidence type="ECO:0000259" key="17">
    <source>
        <dbReference type="Pfam" id="PF22461"/>
    </source>
</evidence>
<evidence type="ECO:0000256" key="9">
    <source>
        <dbReference type="ARBA" id="ARBA00023065"/>
    </source>
</evidence>
<dbReference type="GO" id="GO:0015159">
    <property type="term" value="F:polysaccharide transmembrane transporter activity"/>
    <property type="evidence" value="ECO:0007669"/>
    <property type="project" value="InterPro"/>
</dbReference>
<keyword evidence="5" id="KW-0762">Sugar transport</keyword>
<dbReference type="Pfam" id="PF02563">
    <property type="entry name" value="Poly_export"/>
    <property type="match status" value="1"/>
</dbReference>
<keyword evidence="14" id="KW-0449">Lipoprotein</keyword>
<gene>
    <name evidence="18" type="ORF">IQ266_10975</name>
</gene>
<evidence type="ECO:0000256" key="10">
    <source>
        <dbReference type="ARBA" id="ARBA00023114"/>
    </source>
</evidence>
<sequence>MSSSNRPGWNASSVVGPLGLIGILAAPTITLPAVAATSLAPSVQPPAAAAVDIQNEYVLGAGDRLKAEFFGVPEFSQDYQVLPNGSLNLPRVGGVTVAGMTLRQASAVIGNRYRRYLTRPLVTLSLVAGRPVNVAIAGEINRPGAYGMSSALLNGNSVNSVVVPTLTQLIKQAEGITQAADLAQVKITRRHATGTSVRQVNLWQLLRAGDASQDIRLQDGDSIYIPATANIDLAAARERTRTNISTNSNRPLRIAIVGEVNRPGPYTIFEGAQNADGRTATPNSIAPTITKALQISGGITQMADLRNIHVHRQTHNGQAQRIKVDFWELLKSGDVLQDLPLQDGDRIEIARASTPNKAELSDRAKASFSPDKIAVNVVGEVERPGSVSINPNAPLNEGLFAAGGFNKRARKRNVTLVRLEPDGTASKREIAIDFSKGRNEQTNPSLRDGDTIIVKRSGLAGVGDSLGILSAPITGAFSVLRLLGIVR</sequence>
<keyword evidence="6" id="KW-0812">Transmembrane</keyword>
<evidence type="ECO:0000256" key="6">
    <source>
        <dbReference type="ARBA" id="ARBA00022692"/>
    </source>
</evidence>
<dbReference type="EMBL" id="JADEXQ010000032">
    <property type="protein sequence ID" value="MBE9030253.1"/>
    <property type="molecule type" value="Genomic_DNA"/>
</dbReference>
<evidence type="ECO:0000256" key="11">
    <source>
        <dbReference type="ARBA" id="ARBA00023136"/>
    </source>
</evidence>
<keyword evidence="4" id="KW-1134">Transmembrane beta strand</keyword>
<dbReference type="Gene3D" id="3.10.560.10">
    <property type="entry name" value="Outer membrane lipoprotein wza domain like"/>
    <property type="match status" value="3"/>
</dbReference>
<dbReference type="InterPro" id="IPR054765">
    <property type="entry name" value="SLBB_dom"/>
</dbReference>
<keyword evidence="10" id="KW-0626">Porin</keyword>
<feature type="domain" description="Polysaccharide export protein N-terminal" evidence="15">
    <location>
        <begin position="54"/>
        <end position="126"/>
    </location>
</feature>
<protein>
    <submittedName>
        <fullName evidence="18">SLBB domain-containing protein</fullName>
    </submittedName>
</protein>
<evidence type="ECO:0000259" key="16">
    <source>
        <dbReference type="Pfam" id="PF10531"/>
    </source>
</evidence>
<dbReference type="Gene3D" id="3.30.1950.10">
    <property type="entry name" value="wza like domain"/>
    <property type="match status" value="1"/>
</dbReference>
<reference evidence="18" key="1">
    <citation type="submission" date="2020-10" db="EMBL/GenBank/DDBJ databases">
        <authorList>
            <person name="Castelo-Branco R."/>
            <person name="Eusebio N."/>
            <person name="Adriana R."/>
            <person name="Vieira A."/>
            <person name="Brugerolle De Fraissinette N."/>
            <person name="Rezende De Castro R."/>
            <person name="Schneider M.P."/>
            <person name="Vasconcelos V."/>
            <person name="Leao P.N."/>
        </authorList>
    </citation>
    <scope>NUCLEOTIDE SEQUENCE</scope>
    <source>
        <strain evidence="18">LEGE 11480</strain>
    </source>
</reference>
<dbReference type="PANTHER" id="PTHR33619:SF3">
    <property type="entry name" value="POLYSACCHARIDE EXPORT PROTEIN GFCE-RELATED"/>
    <property type="match status" value="1"/>
</dbReference>
<dbReference type="InterPro" id="IPR003715">
    <property type="entry name" value="Poly_export_N"/>
</dbReference>
<evidence type="ECO:0000256" key="14">
    <source>
        <dbReference type="ARBA" id="ARBA00023288"/>
    </source>
</evidence>
<evidence type="ECO:0000313" key="19">
    <source>
        <dbReference type="Proteomes" id="UP000625316"/>
    </source>
</evidence>
<dbReference type="PANTHER" id="PTHR33619">
    <property type="entry name" value="POLYSACCHARIDE EXPORT PROTEIN GFCE-RELATED"/>
    <property type="match status" value="1"/>
</dbReference>
<dbReference type="InterPro" id="IPR019554">
    <property type="entry name" value="Soluble_ligand-bd"/>
</dbReference>
<feature type="domain" description="Soluble ligand binding" evidence="16">
    <location>
        <begin position="375"/>
        <end position="424"/>
    </location>
</feature>
<accession>A0A928VKG4</accession>
<dbReference type="Proteomes" id="UP000625316">
    <property type="component" value="Unassembled WGS sequence"/>
</dbReference>
<proteinExistence type="inferred from homology"/>
<feature type="domain" description="SLBB" evidence="17">
    <location>
        <begin position="134"/>
        <end position="225"/>
    </location>
</feature>
<keyword evidence="9" id="KW-0406">Ion transport</keyword>
<dbReference type="InterPro" id="IPR049712">
    <property type="entry name" value="Poly_export"/>
</dbReference>
<evidence type="ECO:0000256" key="1">
    <source>
        <dbReference type="ARBA" id="ARBA00004571"/>
    </source>
</evidence>
<keyword evidence="13" id="KW-0998">Cell outer membrane</keyword>
<comment type="similarity">
    <text evidence="2">Belongs to the BexD/CtrA/VexA family.</text>
</comment>
<evidence type="ECO:0000256" key="13">
    <source>
        <dbReference type="ARBA" id="ARBA00023237"/>
    </source>
</evidence>
<evidence type="ECO:0000256" key="5">
    <source>
        <dbReference type="ARBA" id="ARBA00022597"/>
    </source>
</evidence>
<dbReference type="GO" id="GO:0006811">
    <property type="term" value="P:monoatomic ion transport"/>
    <property type="evidence" value="ECO:0007669"/>
    <property type="project" value="UniProtKB-KW"/>
</dbReference>
<evidence type="ECO:0000256" key="3">
    <source>
        <dbReference type="ARBA" id="ARBA00022448"/>
    </source>
</evidence>
<keyword evidence="7" id="KW-0732">Signal</keyword>
<evidence type="ECO:0000256" key="7">
    <source>
        <dbReference type="ARBA" id="ARBA00022729"/>
    </source>
</evidence>
<evidence type="ECO:0000256" key="12">
    <source>
        <dbReference type="ARBA" id="ARBA00023139"/>
    </source>
</evidence>
<dbReference type="AlphaFoldDB" id="A0A928VKG4"/>
<evidence type="ECO:0000259" key="15">
    <source>
        <dbReference type="Pfam" id="PF02563"/>
    </source>
</evidence>
<dbReference type="GO" id="GO:0015288">
    <property type="term" value="F:porin activity"/>
    <property type="evidence" value="ECO:0007669"/>
    <property type="project" value="UniProtKB-KW"/>
</dbReference>
<keyword evidence="11" id="KW-0472">Membrane</keyword>
<keyword evidence="8" id="KW-0625">Polysaccharide transport</keyword>
<keyword evidence="12" id="KW-0564">Palmitate</keyword>
<comment type="caution">
    <text evidence="18">The sequence shown here is derived from an EMBL/GenBank/DDBJ whole genome shotgun (WGS) entry which is preliminary data.</text>
</comment>
<evidence type="ECO:0000256" key="8">
    <source>
        <dbReference type="ARBA" id="ARBA00023047"/>
    </source>
</evidence>
<dbReference type="Pfam" id="PF22461">
    <property type="entry name" value="SLBB_2"/>
    <property type="match status" value="1"/>
</dbReference>
<keyword evidence="19" id="KW-1185">Reference proteome</keyword>
<dbReference type="GO" id="GO:0046930">
    <property type="term" value="C:pore complex"/>
    <property type="evidence" value="ECO:0007669"/>
    <property type="project" value="UniProtKB-KW"/>
</dbReference>
<evidence type="ECO:0000313" key="18">
    <source>
        <dbReference type="EMBL" id="MBE9030253.1"/>
    </source>
</evidence>
<organism evidence="18 19">
    <name type="scientific">Romeriopsis navalis LEGE 11480</name>
    <dbReference type="NCBI Taxonomy" id="2777977"/>
    <lineage>
        <taxon>Bacteria</taxon>
        <taxon>Bacillati</taxon>
        <taxon>Cyanobacteriota</taxon>
        <taxon>Cyanophyceae</taxon>
        <taxon>Leptolyngbyales</taxon>
        <taxon>Leptolyngbyaceae</taxon>
        <taxon>Romeriopsis</taxon>
        <taxon>Romeriopsis navalis</taxon>
    </lineage>
</organism>
<comment type="subcellular location">
    <subcellularLocation>
        <location evidence="1">Cell outer membrane</location>
        <topology evidence="1">Multi-pass membrane protein</topology>
    </subcellularLocation>
</comment>